<evidence type="ECO:0000313" key="4">
    <source>
        <dbReference type="Proteomes" id="UP000267096"/>
    </source>
</evidence>
<dbReference type="InterPro" id="IPR055424">
    <property type="entry name" value="Ig_TMEM132_6th"/>
</dbReference>
<organism evidence="5">
    <name type="scientific">Anisakis simplex</name>
    <name type="common">Herring worm</name>
    <dbReference type="NCBI Taxonomy" id="6269"/>
    <lineage>
        <taxon>Eukaryota</taxon>
        <taxon>Metazoa</taxon>
        <taxon>Ecdysozoa</taxon>
        <taxon>Nematoda</taxon>
        <taxon>Chromadorea</taxon>
        <taxon>Rhabditida</taxon>
        <taxon>Spirurina</taxon>
        <taxon>Ascaridomorpha</taxon>
        <taxon>Ascaridoidea</taxon>
        <taxon>Anisakidae</taxon>
        <taxon>Anisakis</taxon>
        <taxon>Anisakis simplex complex</taxon>
    </lineage>
</organism>
<dbReference type="AlphaFoldDB" id="A0A0M3J8W1"/>
<feature type="domain" description="Transmembrane protein TMEM132 sixth" evidence="2">
    <location>
        <begin position="3"/>
        <end position="75"/>
    </location>
</feature>
<dbReference type="Pfam" id="PF23487">
    <property type="entry name" value="Ig_TMEM132_6th"/>
    <property type="match status" value="1"/>
</dbReference>
<dbReference type="WBParaSite" id="ASIM_0000402001-mRNA-1">
    <property type="protein sequence ID" value="ASIM_0000402001-mRNA-1"/>
    <property type="gene ID" value="ASIM_0000402001"/>
</dbReference>
<dbReference type="EMBL" id="UYRR01006269">
    <property type="protein sequence ID" value="VDK22484.1"/>
    <property type="molecule type" value="Genomic_DNA"/>
</dbReference>
<keyword evidence="4" id="KW-1185">Reference proteome</keyword>
<sequence>MDHALLVCRIHYSDDQIGELADVSIEDYMLSVWSGDERLLAIIQQQNKNNLVELVGLDDTRNAVINIQLKSPPHCVDPDSNSIASREMLVHLQFDNGKTTTKNIIHSGETNSTRTTSMDSSGWHLEIIIGVLILIGAVIVALHAFGYRARRPLSQGYE</sequence>
<reference evidence="3 4" key="2">
    <citation type="submission" date="2018-11" db="EMBL/GenBank/DDBJ databases">
        <authorList>
            <consortium name="Pathogen Informatics"/>
        </authorList>
    </citation>
    <scope>NUCLEOTIDE SEQUENCE [LARGE SCALE GENOMIC DNA]</scope>
</reference>
<evidence type="ECO:0000313" key="5">
    <source>
        <dbReference type="WBParaSite" id="ASIM_0000402001-mRNA-1"/>
    </source>
</evidence>
<dbReference type="Proteomes" id="UP000267096">
    <property type="component" value="Unassembled WGS sequence"/>
</dbReference>
<accession>A0A0M3J8W1</accession>
<evidence type="ECO:0000256" key="1">
    <source>
        <dbReference type="SAM" id="Phobius"/>
    </source>
</evidence>
<feature type="transmembrane region" description="Helical" evidence="1">
    <location>
        <begin position="123"/>
        <end position="145"/>
    </location>
</feature>
<evidence type="ECO:0000313" key="3">
    <source>
        <dbReference type="EMBL" id="VDK22484.1"/>
    </source>
</evidence>
<name>A0A0M3J8W1_ANISI</name>
<keyword evidence="1" id="KW-0812">Transmembrane</keyword>
<reference evidence="5" key="1">
    <citation type="submission" date="2017-02" db="UniProtKB">
        <authorList>
            <consortium name="WormBaseParasite"/>
        </authorList>
    </citation>
    <scope>IDENTIFICATION</scope>
</reference>
<dbReference type="OrthoDB" id="10026202at2759"/>
<keyword evidence="1" id="KW-0472">Membrane</keyword>
<protein>
    <submittedName>
        <fullName evidence="5">TMEM132 domain-containing protein</fullName>
    </submittedName>
</protein>
<proteinExistence type="predicted"/>
<keyword evidence="1" id="KW-1133">Transmembrane helix</keyword>
<evidence type="ECO:0000259" key="2">
    <source>
        <dbReference type="Pfam" id="PF23487"/>
    </source>
</evidence>
<gene>
    <name evidence="3" type="ORF">ASIM_LOCUS3843</name>
</gene>